<gene>
    <name evidence="1" type="ORF">LCGC14_0382990</name>
</gene>
<sequence>MPTLIKAIRTGGDNEEVELKASRDGDLRIAQYLPPFAMLCAQGRVFAFDISGATAKAPVAAMPTTSPEWDLYNANPAGGAHIVLLHVGIASASGSMGLGISIVAGVGVGAQTAQTTNYTDADISCLDGTAKKPNIILANNVGVIGTQPAWTVFRTLDQSDVLSVGSGVVARPDGLVSAPPKSSIFFEPVGLNGSPTGLFDITIVVAQIQLDT</sequence>
<proteinExistence type="predicted"/>
<protein>
    <submittedName>
        <fullName evidence="1">Uncharacterized protein</fullName>
    </submittedName>
</protein>
<comment type="caution">
    <text evidence="1">The sequence shown here is derived from an EMBL/GenBank/DDBJ whole genome shotgun (WGS) entry which is preliminary data.</text>
</comment>
<dbReference type="EMBL" id="LAZR01000314">
    <property type="protein sequence ID" value="KKN75140.1"/>
    <property type="molecule type" value="Genomic_DNA"/>
</dbReference>
<dbReference type="AlphaFoldDB" id="A0A0F9T1H7"/>
<reference evidence="1" key="1">
    <citation type="journal article" date="2015" name="Nature">
        <title>Complex archaea that bridge the gap between prokaryotes and eukaryotes.</title>
        <authorList>
            <person name="Spang A."/>
            <person name="Saw J.H."/>
            <person name="Jorgensen S.L."/>
            <person name="Zaremba-Niedzwiedzka K."/>
            <person name="Martijn J."/>
            <person name="Lind A.E."/>
            <person name="van Eijk R."/>
            <person name="Schleper C."/>
            <person name="Guy L."/>
            <person name="Ettema T.J."/>
        </authorList>
    </citation>
    <scope>NUCLEOTIDE SEQUENCE</scope>
</reference>
<evidence type="ECO:0000313" key="1">
    <source>
        <dbReference type="EMBL" id="KKN75140.1"/>
    </source>
</evidence>
<name>A0A0F9T1H7_9ZZZZ</name>
<organism evidence="1">
    <name type="scientific">marine sediment metagenome</name>
    <dbReference type="NCBI Taxonomy" id="412755"/>
    <lineage>
        <taxon>unclassified sequences</taxon>
        <taxon>metagenomes</taxon>
        <taxon>ecological metagenomes</taxon>
    </lineage>
</organism>
<accession>A0A0F9T1H7</accession>